<dbReference type="Pfam" id="PF02771">
    <property type="entry name" value="Acyl-CoA_dh_N"/>
    <property type="match status" value="1"/>
</dbReference>
<feature type="domain" description="Acyl-CoA dehydrogenase/oxidase N-terminal" evidence="9">
    <location>
        <begin position="101"/>
        <end position="198"/>
    </location>
</feature>
<dbReference type="Gene3D" id="1.10.540.10">
    <property type="entry name" value="Acyl-CoA dehydrogenase/oxidase, N-terminal domain"/>
    <property type="match status" value="1"/>
</dbReference>
<keyword evidence="4 6" id="KW-0274">FAD</keyword>
<dbReference type="InterPro" id="IPR013786">
    <property type="entry name" value="AcylCoA_DH/ox_N"/>
</dbReference>
<keyword evidence="3 6" id="KW-0285">Flavoprotein</keyword>
<protein>
    <recommendedName>
        <fullName evidence="11">Acyl-CoA dehydrogenase/oxidase N-terminal domain-containing protein</fullName>
    </recommendedName>
</protein>
<evidence type="ECO:0000256" key="6">
    <source>
        <dbReference type="RuleBase" id="RU362125"/>
    </source>
</evidence>
<dbReference type="PANTHER" id="PTHR43884:SF9">
    <property type="entry name" value="COMPLEX I ASSEMBLY FACTOR ACAD9, MITOCHONDRIAL"/>
    <property type="match status" value="1"/>
</dbReference>
<evidence type="ECO:0000256" key="1">
    <source>
        <dbReference type="ARBA" id="ARBA00001974"/>
    </source>
</evidence>
<dbReference type="InterPro" id="IPR009100">
    <property type="entry name" value="AcylCoA_DH/oxidase_NM_dom_sf"/>
</dbReference>
<sequence length="522" mass="59499">MALIKCNNLNMNLSRIILKSSSFKFRNTFLIRFYSTDTSLNELIKERNSRFGVKPSQMLSKPPFAKNLFLGVFDKDVLTYPELLSADQLKLLLDKLEPIEQYFTNEVKSYDIEHKRKISNEIINTLKNFKFFGLKIPKKYDGQGLNATEYARYCEVIGVDSSISLLLLAHQVLGVQSLLRYGSEEQKIKFLPKLASGDWYAAFCFSEEISGSDLAAIQTTAKESEKDGLRTWILNGSKLWVTNASSANIFIVLALTYSKNQFGDQKHVSAFIVERHYPGIIVGKPIDMIGVKGIEMNEVSFKNVQLTESNLLGDEKGGFKMAIDVLNSNRFAFGAVSLGFMKKLYKLVINHVINRKQYVIDLKDCKQIQKHCSEIALRIYALESMIYMTTGLHDCYENYDGSMENAIVKAFSMEEGQKCVDTCLDLLGARGVVEDESYEKFYRDFKCLSIFDGALDFTKLYIAATGLHHATSEYEDIKKYRDPFNNPTFILKRLFSHRRQANDDPSLNLELFLQLHPSLVQS</sequence>
<dbReference type="PANTHER" id="PTHR43884">
    <property type="entry name" value="ACYL-COA DEHYDROGENASE"/>
    <property type="match status" value="1"/>
</dbReference>
<feature type="domain" description="Acyl-CoA oxidase/dehydrogenase middle" evidence="8">
    <location>
        <begin position="202"/>
        <end position="304"/>
    </location>
</feature>
<comment type="cofactor">
    <cofactor evidence="1 6">
        <name>FAD</name>
        <dbReference type="ChEBI" id="CHEBI:57692"/>
    </cofactor>
</comment>
<reference evidence="10" key="1">
    <citation type="submission" date="2015-12" db="EMBL/GenBank/DDBJ databases">
        <title>De novo transcriptome assembly of four potential Pierce s Disease insect vectors from Arizona vineyards.</title>
        <authorList>
            <person name="Tassone E.E."/>
        </authorList>
    </citation>
    <scope>NUCLEOTIDE SEQUENCE</scope>
</reference>
<dbReference type="AlphaFoldDB" id="A0A1B6DLV1"/>
<accession>A0A1B6DLV1</accession>
<dbReference type="FunFam" id="1.10.540.10:FF:000001">
    <property type="entry name" value="Very long-chain-specific acyl-CoA dehydrogenase, mitochondrial"/>
    <property type="match status" value="1"/>
</dbReference>
<evidence type="ECO:0008006" key="11">
    <source>
        <dbReference type="Google" id="ProtNLM"/>
    </source>
</evidence>
<evidence type="ECO:0000256" key="5">
    <source>
        <dbReference type="ARBA" id="ARBA00023002"/>
    </source>
</evidence>
<dbReference type="InterPro" id="IPR036250">
    <property type="entry name" value="AcylCo_DH-like_C"/>
</dbReference>
<dbReference type="EMBL" id="GEDC01010670">
    <property type="protein sequence ID" value="JAS26628.1"/>
    <property type="molecule type" value="Transcribed_RNA"/>
</dbReference>
<dbReference type="Gene3D" id="1.20.140.10">
    <property type="entry name" value="Butyryl-CoA Dehydrogenase, subunit A, domain 3"/>
    <property type="match status" value="1"/>
</dbReference>
<comment type="similarity">
    <text evidence="2 6">Belongs to the acyl-CoA dehydrogenase family.</text>
</comment>
<dbReference type="Pfam" id="PF02770">
    <property type="entry name" value="Acyl-CoA_dh_M"/>
    <property type="match status" value="1"/>
</dbReference>
<dbReference type="Gene3D" id="2.40.110.10">
    <property type="entry name" value="Butyryl-CoA Dehydrogenase, subunit A, domain 2"/>
    <property type="match status" value="1"/>
</dbReference>
<proteinExistence type="inferred from homology"/>
<evidence type="ECO:0000313" key="10">
    <source>
        <dbReference type="EMBL" id="JAS26628.1"/>
    </source>
</evidence>
<dbReference type="SUPFAM" id="SSF47203">
    <property type="entry name" value="Acyl-CoA dehydrogenase C-terminal domain-like"/>
    <property type="match status" value="1"/>
</dbReference>
<dbReference type="InterPro" id="IPR006091">
    <property type="entry name" value="Acyl-CoA_Oxase/DH_mid-dom"/>
</dbReference>
<dbReference type="GO" id="GO:0003995">
    <property type="term" value="F:acyl-CoA dehydrogenase activity"/>
    <property type="evidence" value="ECO:0007669"/>
    <property type="project" value="TreeGrafter"/>
</dbReference>
<evidence type="ECO:0000259" key="7">
    <source>
        <dbReference type="Pfam" id="PF00441"/>
    </source>
</evidence>
<name>A0A1B6DLV1_9HEMI</name>
<feature type="non-terminal residue" evidence="10">
    <location>
        <position position="522"/>
    </location>
</feature>
<organism evidence="10">
    <name type="scientific">Clastoptera arizonana</name>
    <name type="common">Arizona spittle bug</name>
    <dbReference type="NCBI Taxonomy" id="38151"/>
    <lineage>
        <taxon>Eukaryota</taxon>
        <taxon>Metazoa</taxon>
        <taxon>Ecdysozoa</taxon>
        <taxon>Arthropoda</taxon>
        <taxon>Hexapoda</taxon>
        <taxon>Insecta</taxon>
        <taxon>Pterygota</taxon>
        <taxon>Neoptera</taxon>
        <taxon>Paraneoptera</taxon>
        <taxon>Hemiptera</taxon>
        <taxon>Auchenorrhyncha</taxon>
        <taxon>Cercopoidea</taxon>
        <taxon>Clastopteridae</taxon>
        <taxon>Clastoptera</taxon>
    </lineage>
</organism>
<dbReference type="InterPro" id="IPR037069">
    <property type="entry name" value="AcylCoA_DH/ox_N_sf"/>
</dbReference>
<gene>
    <name evidence="10" type="ORF">g.18010</name>
</gene>
<evidence type="ECO:0000256" key="3">
    <source>
        <dbReference type="ARBA" id="ARBA00022630"/>
    </source>
</evidence>
<dbReference type="SUPFAM" id="SSF56645">
    <property type="entry name" value="Acyl-CoA dehydrogenase NM domain-like"/>
    <property type="match status" value="1"/>
</dbReference>
<evidence type="ECO:0000259" key="8">
    <source>
        <dbReference type="Pfam" id="PF02770"/>
    </source>
</evidence>
<keyword evidence="5 6" id="KW-0560">Oxidoreductase</keyword>
<dbReference type="InterPro" id="IPR046373">
    <property type="entry name" value="Acyl-CoA_Oxase/DH_mid-dom_sf"/>
</dbReference>
<evidence type="ECO:0000256" key="2">
    <source>
        <dbReference type="ARBA" id="ARBA00009347"/>
    </source>
</evidence>
<feature type="domain" description="Acyl-CoA dehydrogenase/oxidase C-terminal" evidence="7">
    <location>
        <begin position="317"/>
        <end position="464"/>
    </location>
</feature>
<dbReference type="Pfam" id="PF00441">
    <property type="entry name" value="Acyl-CoA_dh_1"/>
    <property type="match status" value="1"/>
</dbReference>
<dbReference type="GO" id="GO:0050660">
    <property type="term" value="F:flavin adenine dinucleotide binding"/>
    <property type="evidence" value="ECO:0007669"/>
    <property type="project" value="InterPro"/>
</dbReference>
<evidence type="ECO:0000259" key="9">
    <source>
        <dbReference type="Pfam" id="PF02771"/>
    </source>
</evidence>
<dbReference type="InterPro" id="IPR009075">
    <property type="entry name" value="AcylCo_DH/oxidase_C"/>
</dbReference>
<evidence type="ECO:0000256" key="4">
    <source>
        <dbReference type="ARBA" id="ARBA00022827"/>
    </source>
</evidence>